<dbReference type="Proteomes" id="UP000789901">
    <property type="component" value="Unassembled WGS sequence"/>
</dbReference>
<accession>A0ABN7VHA4</accession>
<evidence type="ECO:0000313" key="2">
    <source>
        <dbReference type="Proteomes" id="UP000789901"/>
    </source>
</evidence>
<sequence length="171" mass="19717">PRGTEGRNIVGAGYREQKYKRESEKGYEKGQTLITPKDAKGEAIKLDQLGPLGNEEEIRKNRSYERFENTWEEYGSESCIDYVWYRKNANKAIEEGIIQAAEKTLPKKKCAKEYKSVGSCEKIRGLQREAQIISKLCRKYKQKNSQGISDKNNKKIQIIFEKFGNEEQLGV</sequence>
<name>A0ABN7VHA4_GIGMA</name>
<organism evidence="1 2">
    <name type="scientific">Gigaspora margarita</name>
    <dbReference type="NCBI Taxonomy" id="4874"/>
    <lineage>
        <taxon>Eukaryota</taxon>
        <taxon>Fungi</taxon>
        <taxon>Fungi incertae sedis</taxon>
        <taxon>Mucoromycota</taxon>
        <taxon>Glomeromycotina</taxon>
        <taxon>Glomeromycetes</taxon>
        <taxon>Diversisporales</taxon>
        <taxon>Gigasporaceae</taxon>
        <taxon>Gigaspora</taxon>
    </lineage>
</organism>
<proteinExistence type="predicted"/>
<reference evidence="1 2" key="1">
    <citation type="submission" date="2021-06" db="EMBL/GenBank/DDBJ databases">
        <authorList>
            <person name="Kallberg Y."/>
            <person name="Tangrot J."/>
            <person name="Rosling A."/>
        </authorList>
    </citation>
    <scope>NUCLEOTIDE SEQUENCE [LARGE SCALE GENOMIC DNA]</scope>
    <source>
        <strain evidence="1 2">120-4 pot B 10/14</strain>
    </source>
</reference>
<keyword evidence="2" id="KW-1185">Reference proteome</keyword>
<dbReference type="EMBL" id="CAJVQB010015191">
    <property type="protein sequence ID" value="CAG8773048.1"/>
    <property type="molecule type" value="Genomic_DNA"/>
</dbReference>
<comment type="caution">
    <text evidence="1">The sequence shown here is derived from an EMBL/GenBank/DDBJ whole genome shotgun (WGS) entry which is preliminary data.</text>
</comment>
<feature type="non-terminal residue" evidence="1">
    <location>
        <position position="1"/>
    </location>
</feature>
<gene>
    <name evidence="1" type="ORF">GMARGA_LOCUS18743</name>
</gene>
<evidence type="ECO:0000313" key="1">
    <source>
        <dbReference type="EMBL" id="CAG8773048.1"/>
    </source>
</evidence>
<protein>
    <submittedName>
        <fullName evidence="1">16267_t:CDS:1</fullName>
    </submittedName>
</protein>